<dbReference type="InterPro" id="IPR027417">
    <property type="entry name" value="P-loop_NTPase"/>
</dbReference>
<dbReference type="SUPFAM" id="SSF52540">
    <property type="entry name" value="P-loop containing nucleoside triphosphate hydrolases"/>
    <property type="match status" value="1"/>
</dbReference>
<accession>A0A511UUE8</accession>
<dbReference type="Pfam" id="PF00005">
    <property type="entry name" value="ABC_tran"/>
    <property type="match status" value="1"/>
</dbReference>
<evidence type="ECO:0000259" key="2">
    <source>
        <dbReference type="Pfam" id="PF00005"/>
    </source>
</evidence>
<dbReference type="GO" id="GO:0005524">
    <property type="term" value="F:ATP binding"/>
    <property type="evidence" value="ECO:0007669"/>
    <property type="project" value="InterPro"/>
</dbReference>
<dbReference type="InterPro" id="IPR003439">
    <property type="entry name" value="ABC_transporter-like_ATP-bd"/>
</dbReference>
<protein>
    <recommendedName>
        <fullName evidence="2">ABC transporter domain-containing protein</fullName>
    </recommendedName>
</protein>
<dbReference type="Proteomes" id="UP000321491">
    <property type="component" value="Unassembled WGS sequence"/>
</dbReference>
<evidence type="ECO:0000256" key="1">
    <source>
        <dbReference type="ARBA" id="ARBA00005417"/>
    </source>
</evidence>
<evidence type="ECO:0000313" key="3">
    <source>
        <dbReference type="EMBL" id="GEN30219.1"/>
    </source>
</evidence>
<dbReference type="EMBL" id="BJXW01000007">
    <property type="protein sequence ID" value="GEN30219.1"/>
    <property type="molecule type" value="Genomic_DNA"/>
</dbReference>
<dbReference type="AlphaFoldDB" id="A0A511UUE8"/>
<name>A0A511UUE8_9BACI</name>
<comment type="caution">
    <text evidence="3">The sequence shown here is derived from an EMBL/GenBank/DDBJ whole genome shotgun (WGS) entry which is preliminary data.</text>
</comment>
<dbReference type="PANTHER" id="PTHR42798:SF7">
    <property type="entry name" value="ALPHA-D-RIBOSE 1-METHYLPHOSPHONATE 5-TRIPHOSPHATE SYNTHASE SUBUNIT PHNL"/>
    <property type="match status" value="1"/>
</dbReference>
<dbReference type="PANTHER" id="PTHR42798">
    <property type="entry name" value="LIPOPROTEIN-RELEASING SYSTEM ATP-BINDING PROTEIN LOLD"/>
    <property type="match status" value="1"/>
</dbReference>
<keyword evidence="4" id="KW-1185">Reference proteome</keyword>
<comment type="similarity">
    <text evidence="1">Belongs to the ABC transporter superfamily.</text>
</comment>
<feature type="domain" description="ABC transporter" evidence="2">
    <location>
        <begin position="22"/>
        <end position="146"/>
    </location>
</feature>
<reference evidence="3 4" key="1">
    <citation type="submission" date="2019-07" db="EMBL/GenBank/DDBJ databases">
        <title>Whole genome shotgun sequence of Cerasibacillus quisquiliarum NBRC 102429.</title>
        <authorList>
            <person name="Hosoyama A."/>
            <person name="Uohara A."/>
            <person name="Ohji S."/>
            <person name="Ichikawa N."/>
        </authorList>
    </citation>
    <scope>NUCLEOTIDE SEQUENCE [LARGE SCALE GENOMIC DNA]</scope>
    <source>
        <strain evidence="3 4">NBRC 102429</strain>
    </source>
</reference>
<dbReference type="GO" id="GO:0016887">
    <property type="term" value="F:ATP hydrolysis activity"/>
    <property type="evidence" value="ECO:0007669"/>
    <property type="project" value="InterPro"/>
</dbReference>
<evidence type="ECO:0000313" key="4">
    <source>
        <dbReference type="Proteomes" id="UP000321491"/>
    </source>
</evidence>
<organism evidence="3 4">
    <name type="scientific">Cerasibacillus quisquiliarum</name>
    <dbReference type="NCBI Taxonomy" id="227865"/>
    <lineage>
        <taxon>Bacteria</taxon>
        <taxon>Bacillati</taxon>
        <taxon>Bacillota</taxon>
        <taxon>Bacilli</taxon>
        <taxon>Bacillales</taxon>
        <taxon>Bacillaceae</taxon>
        <taxon>Cerasibacillus</taxon>
    </lineage>
</organism>
<proteinExistence type="inferred from homology"/>
<dbReference type="Gene3D" id="3.40.50.300">
    <property type="entry name" value="P-loop containing nucleotide triphosphate hydrolases"/>
    <property type="match status" value="1"/>
</dbReference>
<gene>
    <name evidence="3" type="ORF">CQU01_04570</name>
</gene>
<sequence length="146" mass="16660">MHMELRNIHKTYETNVDSIHVLRDISCTVENGEWLTITGPSGSGKTTLLRCLSAIELVDEGTVTVGGMSYESASDDERRRFRRENIGYIFQDFQLFDQFDVLTNVIIPQLPDHNWSEIEKRAKELLNLVGLTERLHHMPTLLSGGE</sequence>